<accession>A0A2N9GAB4</accession>
<gene>
    <name evidence="2" type="ORF">FSB_LOCUS27448</name>
</gene>
<dbReference type="InterPro" id="IPR036047">
    <property type="entry name" value="F-box-like_dom_sf"/>
</dbReference>
<dbReference type="PANTHER" id="PTHR31672">
    <property type="entry name" value="BNACNNG10540D PROTEIN"/>
    <property type="match status" value="1"/>
</dbReference>
<feature type="domain" description="F-box" evidence="1">
    <location>
        <begin position="91"/>
        <end position="131"/>
    </location>
</feature>
<dbReference type="CDD" id="cd22157">
    <property type="entry name" value="F-box_AtFBW1-like"/>
    <property type="match status" value="1"/>
</dbReference>
<dbReference type="InterPro" id="IPR001810">
    <property type="entry name" value="F-box_dom"/>
</dbReference>
<proteinExistence type="predicted"/>
<organism evidence="2">
    <name type="scientific">Fagus sylvatica</name>
    <name type="common">Beechnut</name>
    <dbReference type="NCBI Taxonomy" id="28930"/>
    <lineage>
        <taxon>Eukaryota</taxon>
        <taxon>Viridiplantae</taxon>
        <taxon>Streptophyta</taxon>
        <taxon>Embryophyta</taxon>
        <taxon>Tracheophyta</taxon>
        <taxon>Spermatophyta</taxon>
        <taxon>Magnoliopsida</taxon>
        <taxon>eudicotyledons</taxon>
        <taxon>Gunneridae</taxon>
        <taxon>Pentapetalae</taxon>
        <taxon>rosids</taxon>
        <taxon>fabids</taxon>
        <taxon>Fagales</taxon>
        <taxon>Fagaceae</taxon>
        <taxon>Fagus</taxon>
    </lineage>
</organism>
<evidence type="ECO:0000259" key="1">
    <source>
        <dbReference type="SMART" id="SM00256"/>
    </source>
</evidence>
<dbReference type="EMBL" id="OIVN01001990">
    <property type="protein sequence ID" value="SPC99566.1"/>
    <property type="molecule type" value="Genomic_DNA"/>
</dbReference>
<dbReference type="PANTHER" id="PTHR31672:SF13">
    <property type="entry name" value="F-BOX PROTEIN CPR30-LIKE"/>
    <property type="match status" value="1"/>
</dbReference>
<name>A0A2N9GAB4_FAGSY</name>
<dbReference type="AlphaFoldDB" id="A0A2N9GAB4"/>
<dbReference type="InterPro" id="IPR050796">
    <property type="entry name" value="SCF_F-box_component"/>
</dbReference>
<reference evidence="2" key="1">
    <citation type="submission" date="2018-02" db="EMBL/GenBank/DDBJ databases">
        <authorList>
            <person name="Cohen D.B."/>
            <person name="Kent A.D."/>
        </authorList>
    </citation>
    <scope>NUCLEOTIDE SEQUENCE</scope>
</reference>
<dbReference type="SMART" id="SM00256">
    <property type="entry name" value="FBOX"/>
    <property type="match status" value="1"/>
</dbReference>
<evidence type="ECO:0000313" key="2">
    <source>
        <dbReference type="EMBL" id="SPC99566.1"/>
    </source>
</evidence>
<protein>
    <recommendedName>
        <fullName evidence="1">F-box domain-containing protein</fullName>
    </recommendedName>
</protein>
<dbReference type="SUPFAM" id="SSF81383">
    <property type="entry name" value="F-box domain"/>
    <property type="match status" value="1"/>
</dbReference>
<sequence length="352" mass="39973">MFRKLLLIKLGVAYSHLEKSLWTLESNPSCKLHSASKFFVEFWTEQMIVLLPWLLQMNGSALCTSHASSSFCRKKSQTREPPILLRMNNHLPDDIVLNILARLPVKSVLRMRCICQSWCSSITTPNFISTHTLVNNNKDHCYVIHNLWTTRDSRVAFDCHTFDRISEFGIPHDFPSECVIVGSCNGILCVAGCGSVSTDDVIYLWNPSIRKFKQLPNTCLGKLSDVKLGFAYHSENNDYKGKLAFITFGRSEQSGFRNSFYIWVMMEYGVLESWNKVFVGPLGRLSFYVAITEYGSLLLRRAIDLVKEDFELVLVDIETLHEKDPDIQDPHSCVAAFMGSLALLDGANMVSY</sequence>
<dbReference type="Gene3D" id="1.20.1280.50">
    <property type="match status" value="1"/>
</dbReference>
<dbReference type="Pfam" id="PF00646">
    <property type="entry name" value="F-box"/>
    <property type="match status" value="1"/>
</dbReference>